<evidence type="ECO:0000256" key="2">
    <source>
        <dbReference type="SAM" id="SignalP"/>
    </source>
</evidence>
<feature type="signal peptide" evidence="2">
    <location>
        <begin position="1"/>
        <end position="23"/>
    </location>
</feature>
<evidence type="ECO:0000259" key="3">
    <source>
        <dbReference type="Pfam" id="PF14368"/>
    </source>
</evidence>
<proteinExistence type="predicted"/>
<accession>A0AAV2FFE1</accession>
<feature type="domain" description="Bifunctional inhibitor/plant lipid transfer protein/seed storage helical" evidence="3">
    <location>
        <begin position="19"/>
        <end position="110"/>
    </location>
</feature>
<feature type="compositionally biased region" description="Pro residues" evidence="1">
    <location>
        <begin position="182"/>
        <end position="191"/>
    </location>
</feature>
<dbReference type="InterPro" id="IPR036312">
    <property type="entry name" value="Bifun_inhib/LTP/seed_sf"/>
</dbReference>
<dbReference type="PANTHER" id="PTHR35747">
    <property type="entry name" value="BIFUNCTIONAL INHIBITOR/LIPID-TRANSFER PROTEIN/SEED STORAGE 2S ALBUMIN SUPERFAMILY PROTEIN"/>
    <property type="match status" value="1"/>
</dbReference>
<keyword evidence="5" id="KW-1185">Reference proteome</keyword>
<feature type="compositionally biased region" description="Low complexity" evidence="1">
    <location>
        <begin position="156"/>
        <end position="166"/>
    </location>
</feature>
<reference evidence="4 5" key="1">
    <citation type="submission" date="2024-04" db="EMBL/GenBank/DDBJ databases">
        <authorList>
            <person name="Fracassetti M."/>
        </authorList>
    </citation>
    <scope>NUCLEOTIDE SEQUENCE [LARGE SCALE GENOMIC DNA]</scope>
</reference>
<dbReference type="InterPro" id="IPR016140">
    <property type="entry name" value="Bifunc_inhib/LTP/seed_store"/>
</dbReference>
<dbReference type="EMBL" id="OZ034819">
    <property type="protein sequence ID" value="CAL1396647.1"/>
    <property type="molecule type" value="Genomic_DNA"/>
</dbReference>
<name>A0AAV2FFE1_9ROSI</name>
<dbReference type="InterPro" id="IPR053353">
    <property type="entry name" value="Plant_LTP_GPI-anchored"/>
</dbReference>
<evidence type="ECO:0000256" key="1">
    <source>
        <dbReference type="SAM" id="MobiDB-lite"/>
    </source>
</evidence>
<organism evidence="4 5">
    <name type="scientific">Linum trigynum</name>
    <dbReference type="NCBI Taxonomy" id="586398"/>
    <lineage>
        <taxon>Eukaryota</taxon>
        <taxon>Viridiplantae</taxon>
        <taxon>Streptophyta</taxon>
        <taxon>Embryophyta</taxon>
        <taxon>Tracheophyta</taxon>
        <taxon>Spermatophyta</taxon>
        <taxon>Magnoliopsida</taxon>
        <taxon>eudicotyledons</taxon>
        <taxon>Gunneridae</taxon>
        <taxon>Pentapetalae</taxon>
        <taxon>rosids</taxon>
        <taxon>fabids</taxon>
        <taxon>Malpighiales</taxon>
        <taxon>Linaceae</taxon>
        <taxon>Linum</taxon>
    </lineage>
</organism>
<protein>
    <recommendedName>
        <fullName evidence="3">Bifunctional inhibitor/plant lipid transfer protein/seed storage helical domain-containing protein</fullName>
    </recommendedName>
</protein>
<feature type="region of interest" description="Disordered" evidence="1">
    <location>
        <begin position="135"/>
        <end position="166"/>
    </location>
</feature>
<keyword evidence="2" id="KW-0732">Signal</keyword>
<evidence type="ECO:0000313" key="5">
    <source>
        <dbReference type="Proteomes" id="UP001497516"/>
    </source>
</evidence>
<feature type="chain" id="PRO_5043886709" description="Bifunctional inhibitor/plant lipid transfer protein/seed storage helical domain-containing protein" evidence="2">
    <location>
        <begin position="24"/>
        <end position="250"/>
    </location>
</feature>
<dbReference type="AlphaFoldDB" id="A0AAV2FFE1"/>
<dbReference type="PANTHER" id="PTHR35747:SF2">
    <property type="entry name" value="NON-SPECIFIC LIPID TRANSFER PROTEIN GPI-ANCHORED 25"/>
    <property type="match status" value="1"/>
</dbReference>
<feature type="region of interest" description="Disordered" evidence="1">
    <location>
        <begin position="178"/>
        <end position="213"/>
    </location>
</feature>
<gene>
    <name evidence="4" type="ORF">LTRI10_LOCUS37002</name>
</gene>
<dbReference type="CDD" id="cd00010">
    <property type="entry name" value="AAI_LTSS"/>
    <property type="match status" value="1"/>
</dbReference>
<dbReference type="SUPFAM" id="SSF47699">
    <property type="entry name" value="Bifunctional inhibitor/lipid-transfer protein/seed storage 2S albumin"/>
    <property type="match status" value="1"/>
</dbReference>
<sequence length="250" mass="25749">MATGFARILITALLLLAANAAVAVTPPSTPLADDCVTDLVAFSPCFGFVSAPPNRVRHRLSSKCCNVVLESFGTGGSNCYCHLVKQPLLFGFPLNRTRIASLPALCSRRRANASSAAVANLDSSLESICSALPPVPSSQGSLGTPRSSDSGYDNDTSAASSPPTESARVPIVSVLHNVTHPPMAPPAPPMAQPAQSGKRPPPSSTAASPPPVLATDCSTEPDYSMAADVGSSKTWFLQVAAALLILLSLI</sequence>
<feature type="compositionally biased region" description="Pro residues" evidence="1">
    <location>
        <begin position="199"/>
        <end position="212"/>
    </location>
</feature>
<dbReference type="Proteomes" id="UP001497516">
    <property type="component" value="Chromosome 6"/>
</dbReference>
<dbReference type="Pfam" id="PF14368">
    <property type="entry name" value="LTP_2"/>
    <property type="match status" value="1"/>
</dbReference>
<dbReference type="Gene3D" id="1.10.110.10">
    <property type="entry name" value="Plant lipid-transfer and hydrophobic proteins"/>
    <property type="match status" value="1"/>
</dbReference>
<evidence type="ECO:0000313" key="4">
    <source>
        <dbReference type="EMBL" id="CAL1396647.1"/>
    </source>
</evidence>
<feature type="compositionally biased region" description="Polar residues" evidence="1">
    <location>
        <begin position="137"/>
        <end position="155"/>
    </location>
</feature>